<evidence type="ECO:0000313" key="7">
    <source>
        <dbReference type="EMBL" id="KAF2725489.1"/>
    </source>
</evidence>
<evidence type="ECO:0000256" key="2">
    <source>
        <dbReference type="ARBA" id="ARBA00022803"/>
    </source>
</evidence>
<dbReference type="PROSITE" id="PS50005">
    <property type="entry name" value="TPR"/>
    <property type="match status" value="1"/>
</dbReference>
<name>A0A9P4USX9_9PEZI</name>
<protein>
    <recommendedName>
        <fullName evidence="4">ER membrane protein complex subunit 2</fullName>
    </recommendedName>
</protein>
<evidence type="ECO:0000256" key="3">
    <source>
        <dbReference type="PROSITE-ProRule" id="PRU00339"/>
    </source>
</evidence>
<dbReference type="InterPro" id="IPR055217">
    <property type="entry name" value="TPR_EMC2"/>
</dbReference>
<reference evidence="7" key="1">
    <citation type="journal article" date="2020" name="Stud. Mycol.">
        <title>101 Dothideomycetes genomes: a test case for predicting lifestyles and emergence of pathogens.</title>
        <authorList>
            <person name="Haridas S."/>
            <person name="Albert R."/>
            <person name="Binder M."/>
            <person name="Bloem J."/>
            <person name="Labutti K."/>
            <person name="Salamov A."/>
            <person name="Andreopoulos B."/>
            <person name="Baker S."/>
            <person name="Barry K."/>
            <person name="Bills G."/>
            <person name="Bluhm B."/>
            <person name="Cannon C."/>
            <person name="Castanera R."/>
            <person name="Culley D."/>
            <person name="Daum C."/>
            <person name="Ezra D."/>
            <person name="Gonzalez J."/>
            <person name="Henrissat B."/>
            <person name="Kuo A."/>
            <person name="Liang C."/>
            <person name="Lipzen A."/>
            <person name="Lutzoni F."/>
            <person name="Magnuson J."/>
            <person name="Mondo S."/>
            <person name="Nolan M."/>
            <person name="Ohm R."/>
            <person name="Pangilinan J."/>
            <person name="Park H.-J."/>
            <person name="Ramirez L."/>
            <person name="Alfaro M."/>
            <person name="Sun H."/>
            <person name="Tritt A."/>
            <person name="Yoshinaga Y."/>
            <person name="Zwiers L.-H."/>
            <person name="Turgeon B."/>
            <person name="Goodwin S."/>
            <person name="Spatafora J."/>
            <person name="Crous P."/>
            <person name="Grigoriev I."/>
        </authorList>
    </citation>
    <scope>NUCLEOTIDE SEQUENCE</scope>
    <source>
        <strain evidence="7">CBS 116435</strain>
    </source>
</reference>
<comment type="subcellular location">
    <subcellularLocation>
        <location evidence="4">Endoplasmic reticulum membrane</location>
        <topology evidence="4">Peripheral membrane protein</topology>
        <orientation evidence="4">Cytoplasmic side</orientation>
    </subcellularLocation>
</comment>
<dbReference type="SUPFAM" id="SSF48452">
    <property type="entry name" value="TPR-like"/>
    <property type="match status" value="1"/>
</dbReference>
<dbReference type="Pfam" id="PF22890">
    <property type="entry name" value="TPR_EMC2"/>
    <property type="match status" value="1"/>
</dbReference>
<keyword evidence="4" id="KW-0256">Endoplasmic reticulum</keyword>
<comment type="function">
    <text evidence="4">Part of the endoplasmic reticulum membrane protein complex (EMC) that enables the energy-independent insertion into endoplasmic reticulum membranes of newly synthesized membrane proteins.</text>
</comment>
<keyword evidence="2 3" id="KW-0802">TPR repeat</keyword>
<keyword evidence="1" id="KW-0677">Repeat</keyword>
<proteinExistence type="inferred from homology"/>
<dbReference type="InterPro" id="IPR011990">
    <property type="entry name" value="TPR-like_helical_dom_sf"/>
</dbReference>
<feature type="region of interest" description="Disordered" evidence="5">
    <location>
        <begin position="261"/>
        <end position="281"/>
    </location>
</feature>
<evidence type="ECO:0000256" key="4">
    <source>
        <dbReference type="RuleBase" id="RU367091"/>
    </source>
</evidence>
<dbReference type="SMART" id="SM00028">
    <property type="entry name" value="TPR"/>
    <property type="match status" value="2"/>
</dbReference>
<dbReference type="InterPro" id="IPR019734">
    <property type="entry name" value="TPR_rpt"/>
</dbReference>
<comment type="subunit">
    <text evidence="4">Component of the ER membrane protein complex (EMC).</text>
</comment>
<dbReference type="AlphaFoldDB" id="A0A9P4USX9"/>
<keyword evidence="8" id="KW-1185">Reference proteome</keyword>
<evidence type="ECO:0000256" key="5">
    <source>
        <dbReference type="SAM" id="MobiDB-lite"/>
    </source>
</evidence>
<dbReference type="Gene3D" id="1.25.40.10">
    <property type="entry name" value="Tetratricopeptide repeat domain"/>
    <property type="match status" value="1"/>
</dbReference>
<dbReference type="PANTHER" id="PTHR12760">
    <property type="entry name" value="TETRATRICOPEPTIDE REPEAT PROTEIN"/>
    <property type="match status" value="1"/>
</dbReference>
<evidence type="ECO:0000313" key="8">
    <source>
        <dbReference type="Proteomes" id="UP000799441"/>
    </source>
</evidence>
<dbReference type="EMBL" id="MU003767">
    <property type="protein sequence ID" value="KAF2725489.1"/>
    <property type="molecule type" value="Genomic_DNA"/>
</dbReference>
<organism evidence="7 8">
    <name type="scientific">Polychaeton citri CBS 116435</name>
    <dbReference type="NCBI Taxonomy" id="1314669"/>
    <lineage>
        <taxon>Eukaryota</taxon>
        <taxon>Fungi</taxon>
        <taxon>Dikarya</taxon>
        <taxon>Ascomycota</taxon>
        <taxon>Pezizomycotina</taxon>
        <taxon>Dothideomycetes</taxon>
        <taxon>Dothideomycetidae</taxon>
        <taxon>Capnodiales</taxon>
        <taxon>Capnodiaceae</taxon>
        <taxon>Polychaeton</taxon>
    </lineage>
</organism>
<keyword evidence="4" id="KW-0472">Membrane</keyword>
<evidence type="ECO:0000256" key="1">
    <source>
        <dbReference type="ARBA" id="ARBA00022737"/>
    </source>
</evidence>
<comment type="similarity">
    <text evidence="4">Belongs to the EMC2 family.</text>
</comment>
<sequence>MSNSLLIPPTSTNPTQTLSLSQRATPWISSQQTLLSKLPYPLNLLITSESQEKWQSHENLYLSSLISGDNETAFQLLAALKDRFGPVNERVLALDGLYREASASSDAELETVLKRYDDLLEEDGTLFAIHKRKVALLKSMGKTSEAAKALVELIDSSPTDAEAWAELADLYITQGSFEQAVFCLEEVLTVVPNAWNMHARLGEVLFLQAQQKGENTGELAKALSEGVRRFCRSVELCDDYLRGYYGLKLSTTRLIELMHKPGSGKQSKASSDANATGGDLPVPPIEAIQTLNELATSKLTDIIRRGVAGESGWDGYSPAELIAARELLDRDTQKLER</sequence>
<evidence type="ECO:0000259" key="6">
    <source>
        <dbReference type="Pfam" id="PF22890"/>
    </source>
</evidence>
<dbReference type="InterPro" id="IPR039856">
    <property type="entry name" value="EMC2-like"/>
</dbReference>
<feature type="repeat" description="TPR" evidence="3">
    <location>
        <begin position="161"/>
        <end position="194"/>
    </location>
</feature>
<dbReference type="OrthoDB" id="124397at2759"/>
<feature type="compositionally biased region" description="Polar residues" evidence="5">
    <location>
        <begin position="264"/>
        <end position="274"/>
    </location>
</feature>
<accession>A0A9P4USX9</accession>
<dbReference type="GO" id="GO:0072546">
    <property type="term" value="C:EMC complex"/>
    <property type="evidence" value="ECO:0007669"/>
    <property type="project" value="UniProtKB-UniRule"/>
</dbReference>
<feature type="domain" description="EMC2 TPR-like" evidence="6">
    <location>
        <begin position="113"/>
        <end position="204"/>
    </location>
</feature>
<comment type="caution">
    <text evidence="7">The sequence shown here is derived from an EMBL/GenBank/DDBJ whole genome shotgun (WGS) entry which is preliminary data.</text>
</comment>
<dbReference type="Proteomes" id="UP000799441">
    <property type="component" value="Unassembled WGS sequence"/>
</dbReference>
<gene>
    <name evidence="7" type="ORF">K431DRAFT_215669</name>
</gene>